<dbReference type="Gene3D" id="3.30.2060.10">
    <property type="entry name" value="Penicillin-binding protein 1b domain"/>
    <property type="match status" value="1"/>
</dbReference>
<dbReference type="InterPro" id="IPR041471">
    <property type="entry name" value="UvrB_inter"/>
</dbReference>
<dbReference type="Pfam" id="PF17757">
    <property type="entry name" value="UvrB_inter"/>
    <property type="match status" value="1"/>
</dbReference>
<comment type="caution">
    <text evidence="12">The sequence shown here is derived from an EMBL/GenBank/DDBJ whole genome shotgun (WGS) entry which is preliminary data.</text>
</comment>
<protein>
    <recommendedName>
        <fullName evidence="9">Transcription-repair-coupling factor</fullName>
        <shortName evidence="9">TRCF</shortName>
        <ecNumber evidence="9">3.6.4.-</ecNumber>
    </recommendedName>
</protein>
<keyword evidence="1 9" id="KW-0963">Cytoplasm</keyword>
<evidence type="ECO:0000256" key="7">
    <source>
        <dbReference type="ARBA" id="ARBA00023125"/>
    </source>
</evidence>
<dbReference type="SMART" id="SM00982">
    <property type="entry name" value="TRCF"/>
    <property type="match status" value="1"/>
</dbReference>
<dbReference type="EC" id="3.6.4.-" evidence="9"/>
<comment type="subcellular location">
    <subcellularLocation>
        <location evidence="9">Cytoplasm</location>
    </subcellularLocation>
</comment>
<comment type="similarity">
    <text evidence="9">In the C-terminal section; belongs to the helicase family. RecG subfamily.</text>
</comment>
<dbReference type="InterPro" id="IPR027417">
    <property type="entry name" value="P-loop_NTPase"/>
</dbReference>
<dbReference type="InterPro" id="IPR004576">
    <property type="entry name" value="Mfd"/>
</dbReference>
<name>A0A2D3WJK4_9BACT</name>
<dbReference type="PROSITE" id="PS51192">
    <property type="entry name" value="HELICASE_ATP_BIND_1"/>
    <property type="match status" value="1"/>
</dbReference>
<dbReference type="SMART" id="SM00487">
    <property type="entry name" value="DEXDc"/>
    <property type="match status" value="1"/>
</dbReference>
<dbReference type="SUPFAM" id="SSF143517">
    <property type="entry name" value="TRCF domain-like"/>
    <property type="match status" value="1"/>
</dbReference>
<feature type="domain" description="Helicase ATP-binding" evidence="10">
    <location>
        <begin position="494"/>
        <end position="653"/>
    </location>
</feature>
<dbReference type="Pfam" id="PF00271">
    <property type="entry name" value="Helicase_C"/>
    <property type="match status" value="1"/>
</dbReference>
<dbReference type="HAMAP" id="MF_00969">
    <property type="entry name" value="TRCF"/>
    <property type="match status" value="1"/>
</dbReference>
<dbReference type="GO" id="GO:0005737">
    <property type="term" value="C:cytoplasm"/>
    <property type="evidence" value="ECO:0007669"/>
    <property type="project" value="UniProtKB-SubCell"/>
</dbReference>
<dbReference type="Pfam" id="PF03461">
    <property type="entry name" value="TRCF"/>
    <property type="match status" value="1"/>
</dbReference>
<dbReference type="Pfam" id="PF00270">
    <property type="entry name" value="DEAD"/>
    <property type="match status" value="1"/>
</dbReference>
<dbReference type="InterPro" id="IPR001650">
    <property type="entry name" value="Helicase_C-like"/>
</dbReference>
<dbReference type="GO" id="GO:0006355">
    <property type="term" value="P:regulation of DNA-templated transcription"/>
    <property type="evidence" value="ECO:0007669"/>
    <property type="project" value="UniProtKB-UniRule"/>
</dbReference>
<dbReference type="GO" id="GO:0016787">
    <property type="term" value="F:hydrolase activity"/>
    <property type="evidence" value="ECO:0007669"/>
    <property type="project" value="UniProtKB-KW"/>
</dbReference>
<dbReference type="Gene3D" id="3.90.1150.50">
    <property type="entry name" value="Transcription-repair-coupling factor, D7 domain"/>
    <property type="match status" value="1"/>
</dbReference>
<accession>A0A2D3WJK4</accession>
<evidence type="ECO:0000256" key="6">
    <source>
        <dbReference type="ARBA" id="ARBA00022840"/>
    </source>
</evidence>
<dbReference type="GO" id="GO:0003684">
    <property type="term" value="F:damaged DNA binding"/>
    <property type="evidence" value="ECO:0007669"/>
    <property type="project" value="InterPro"/>
</dbReference>
<dbReference type="Gene3D" id="3.40.50.300">
    <property type="entry name" value="P-loop containing nucleotide triphosphate hydrolases"/>
    <property type="match status" value="2"/>
</dbReference>
<evidence type="ECO:0000256" key="9">
    <source>
        <dbReference type="HAMAP-Rule" id="MF_00969"/>
    </source>
</evidence>
<dbReference type="InterPro" id="IPR014001">
    <property type="entry name" value="Helicase_ATP-bd"/>
</dbReference>
<dbReference type="EMBL" id="DLUG01000091">
    <property type="protein sequence ID" value="DAB36713.1"/>
    <property type="molecule type" value="Genomic_DNA"/>
</dbReference>
<dbReference type="Pfam" id="PF02559">
    <property type="entry name" value="CarD_TRCF_RID"/>
    <property type="match status" value="1"/>
</dbReference>
<dbReference type="InterPro" id="IPR047112">
    <property type="entry name" value="RecG/Mfd"/>
</dbReference>
<evidence type="ECO:0000256" key="8">
    <source>
        <dbReference type="ARBA" id="ARBA00023204"/>
    </source>
</evidence>
<dbReference type="GO" id="GO:0005524">
    <property type="term" value="F:ATP binding"/>
    <property type="evidence" value="ECO:0007669"/>
    <property type="project" value="UniProtKB-UniRule"/>
</dbReference>
<dbReference type="STRING" id="366522.GCA_001548055_00850"/>
<evidence type="ECO:0000313" key="12">
    <source>
        <dbReference type="EMBL" id="DAB36713.1"/>
    </source>
</evidence>
<dbReference type="PANTHER" id="PTHR47964:SF1">
    <property type="entry name" value="ATP-DEPENDENT DNA HELICASE HOMOLOG RECG, CHLOROPLASTIC"/>
    <property type="match status" value="1"/>
</dbReference>
<proteinExistence type="inferred from homology"/>
<dbReference type="GO" id="GO:0000716">
    <property type="term" value="P:transcription-coupled nucleotide-excision repair, DNA damage recognition"/>
    <property type="evidence" value="ECO:0007669"/>
    <property type="project" value="UniProtKB-UniRule"/>
</dbReference>
<dbReference type="GO" id="GO:0003678">
    <property type="term" value="F:DNA helicase activity"/>
    <property type="evidence" value="ECO:0007669"/>
    <property type="project" value="TreeGrafter"/>
</dbReference>
<evidence type="ECO:0000256" key="2">
    <source>
        <dbReference type="ARBA" id="ARBA00022741"/>
    </source>
</evidence>
<feature type="domain" description="Helicase C-terminal" evidence="11">
    <location>
        <begin position="666"/>
        <end position="828"/>
    </location>
</feature>
<organism evidence="12 13">
    <name type="scientific">Sulfurospirillum cavolei</name>
    <dbReference type="NCBI Taxonomy" id="366522"/>
    <lineage>
        <taxon>Bacteria</taxon>
        <taxon>Pseudomonadati</taxon>
        <taxon>Campylobacterota</taxon>
        <taxon>Epsilonproteobacteria</taxon>
        <taxon>Campylobacterales</taxon>
        <taxon>Sulfurospirillaceae</taxon>
        <taxon>Sulfurospirillum</taxon>
    </lineage>
</organism>
<keyword evidence="3 9" id="KW-0227">DNA damage</keyword>
<dbReference type="SMART" id="SM00490">
    <property type="entry name" value="HELICc"/>
    <property type="match status" value="1"/>
</dbReference>
<gene>
    <name evidence="9 12" type="primary">mfd</name>
    <name evidence="12" type="ORF">CFH80_03430</name>
</gene>
<keyword evidence="8 9" id="KW-0234">DNA repair</keyword>
<evidence type="ECO:0000259" key="11">
    <source>
        <dbReference type="PROSITE" id="PS51194"/>
    </source>
</evidence>
<dbReference type="PROSITE" id="PS51194">
    <property type="entry name" value="HELICASE_CTER"/>
    <property type="match status" value="1"/>
</dbReference>
<evidence type="ECO:0000256" key="4">
    <source>
        <dbReference type="ARBA" id="ARBA00022801"/>
    </source>
</evidence>
<keyword evidence="6 9" id="KW-0067">ATP-binding</keyword>
<evidence type="ECO:0000256" key="3">
    <source>
        <dbReference type="ARBA" id="ARBA00022763"/>
    </source>
</evidence>
<dbReference type="InterPro" id="IPR011545">
    <property type="entry name" value="DEAD/DEAH_box_helicase_dom"/>
</dbReference>
<dbReference type="AlphaFoldDB" id="A0A2D3WJK4"/>
<dbReference type="NCBIfam" id="TIGR00580">
    <property type="entry name" value="mfd"/>
    <property type="match status" value="1"/>
</dbReference>
<evidence type="ECO:0000259" key="10">
    <source>
        <dbReference type="PROSITE" id="PS51192"/>
    </source>
</evidence>
<dbReference type="InterPro" id="IPR003711">
    <property type="entry name" value="CarD-like/TRCF_RID"/>
</dbReference>
<evidence type="ECO:0000256" key="1">
    <source>
        <dbReference type="ARBA" id="ARBA00022490"/>
    </source>
</evidence>
<sequence>MLQASCYEFLISKPDTQLIGVKGDKEAFLACEVALHVGYKAYVLPDLRANSGDDLLSFHDEMFVLLRTLQAFYQDASSKKLLIAPIRTLLTPLPKPEIFQTLHVEFGSRLELDVFRETMFYWGYRFVDVVQGKGEISVRGDIIDLFPPDQDYAVRICLFDDEIESLRFFDCETQKSDKEELESLRIIPALFALDQTRYETMEKRIEHLKSDSFTKDMHSLGLWVLGEYADNYLTRFRIRLAGDIDDELEEIALFNEEEAASLRALPKIPEATRFRDIDIAMSNLKTFLELHRAKKITLLAKNELLLRMAELDSLQTKFTESERIVTIMSQDEVIFSLNKPVVKAKRKRANFVLDELKIGDYVVHEHYGIGIFRGLTPISVLGATKDFVLIEYLGDDKLLLPVENLHVIDRYIGESGGLISVDRLGKGSFQKLKAKTQERLMEIASEIIAIAAKREMIEALDIESSAEALAAFQDDAGFVYTEDQKRTISEILNDLHSGKMMDRLLSGDVGFGKTEVAMNAIFATVQKGYQALLIAPTTLLCSQHFKSLSTRFSKYGIRVAQLDRFTTPAQKQTILKGLKDGSLHVCVGTHALFDVELHNPALIVVDEEHKFGVKQKEKLKNFRENVHILSMSATPIPRSLNMALSSIKQYSQLLTPPNDREDVRTFVKEYDEKVIKEAILRELRRGGQVFFVHNRIATIEDKRKALQRMMPHLRILTLHSEISASVTEKEMLHFEEKAYDVLLSTSIIESGIHIPNVNTIMIDSADHFGMADLHQLRGRVGRGKRQGFCYFLVKNKEELSEAAKKRLIALESNSYLGSGSILAYHDLEIRGGGNLVGEAQSGHIKHIGYALYLKMLEDAINALLGKAPVAHREVDIKLSINAFISEQYIFEERVRLELYRRLSRCQNVQELFLIEEEMLDRFGKLDVTTRQFLQLIEIKILAAQKGISLISNYHQMITIKYETEQKTTLQSRSRDDDDVIACVLTYLKQTP</sequence>
<keyword evidence="2 9" id="KW-0547">Nucleotide-binding</keyword>
<dbReference type="Gene3D" id="2.40.10.170">
    <property type="match status" value="1"/>
</dbReference>
<comment type="similarity">
    <text evidence="9">In the N-terminal section; belongs to the UvrB family.</text>
</comment>
<evidence type="ECO:0000256" key="5">
    <source>
        <dbReference type="ARBA" id="ARBA00022806"/>
    </source>
</evidence>
<dbReference type="SUPFAM" id="SSF141259">
    <property type="entry name" value="CarD-like"/>
    <property type="match status" value="1"/>
</dbReference>
<reference evidence="12 13" key="1">
    <citation type="journal article" date="2017" name="Front. Microbiol.">
        <title>Comparative Genomic Analysis of the Class Epsilonproteobacteria and Proposed Reclassification to Epsilonbacteraeota (phyl. nov.).</title>
        <authorList>
            <person name="Waite D.W."/>
            <person name="Vanwonterghem I."/>
            <person name="Rinke C."/>
            <person name="Parks D.H."/>
            <person name="Zhang Y."/>
            <person name="Takai K."/>
            <person name="Sievert S.M."/>
            <person name="Simon J."/>
            <person name="Campbell B.J."/>
            <person name="Hanson T.E."/>
            <person name="Woyke T."/>
            <person name="Klotz M.G."/>
            <person name="Hugenholtz P."/>
        </authorList>
    </citation>
    <scope>NUCLEOTIDE SEQUENCE [LARGE SCALE GENOMIC DNA]</scope>
    <source>
        <strain evidence="12">UBA11420</strain>
    </source>
</reference>
<dbReference type="InterPro" id="IPR037235">
    <property type="entry name" value="TRCF-like_C_D7"/>
</dbReference>
<dbReference type="SMART" id="SM01058">
    <property type="entry name" value="CarD_TRCF"/>
    <property type="match status" value="1"/>
</dbReference>
<keyword evidence="5" id="KW-0347">Helicase</keyword>
<dbReference type="SUPFAM" id="SSF52540">
    <property type="entry name" value="P-loop containing nucleoside triphosphate hydrolases"/>
    <property type="match status" value="3"/>
</dbReference>
<evidence type="ECO:0000313" key="13">
    <source>
        <dbReference type="Proteomes" id="UP000231638"/>
    </source>
</evidence>
<keyword evidence="7 9" id="KW-0238">DNA-binding</keyword>
<dbReference type="PANTHER" id="PTHR47964">
    <property type="entry name" value="ATP-DEPENDENT DNA HELICASE HOMOLOG RECG, CHLOROPLASTIC"/>
    <property type="match status" value="1"/>
</dbReference>
<dbReference type="InterPro" id="IPR005118">
    <property type="entry name" value="TRCF_C"/>
</dbReference>
<keyword evidence="4 9" id="KW-0378">Hydrolase</keyword>
<dbReference type="InterPro" id="IPR036101">
    <property type="entry name" value="CarD-like/TRCF_RID_sf"/>
</dbReference>
<dbReference type="Proteomes" id="UP000231638">
    <property type="component" value="Unassembled WGS sequence"/>
</dbReference>
<comment type="function">
    <text evidence="9">Couples transcription and DNA repair by recognizing RNA polymerase (RNAP) stalled at DNA lesions. Mediates ATP-dependent release of RNAP and its truncated transcript from the DNA, and recruitment of nucleotide excision repair machinery to the damaged site.</text>
</comment>